<sequence>MASSRRKKRPVSSAAAKPRANRKRSKHVGPGEEQEQDIALPARPRLPVELILLIYEHIHSQHWLAVASRICRALQHEFERLLYRNVFVRRLPEAVCLYYTLTESPIRADFVHSLEIVDQGQLEPAMPQINEMLLLLKNLKTLTLYMPSHNPALYSTLIRTASTCTFHLKTLECHDSADEEFVHFLRRQTDLVSLRVKVGPSSPSPNSGCTIPPDALPRLTHLQCYNTFLLRGIGSPSALTHLWLTLHDEDVPYLGMALGAVRQQLISLKCVLYCLDLPVWPLISGIIRGGPIPRLKYLEIDDGYTSVYRPSPDVDIRSDESNVTLQTLVWRAKSRPYDLPRSKVLRSSHGRVAYTRPWAEAFLGTYSTQRRFYYVDENRDDPDAAFAVRYTKSVDGGVSEDKMDVLDVPNWDDV</sequence>
<name>A0ABQ8KLG1_9APHY</name>
<proteinExistence type="predicted"/>
<reference evidence="2 3" key="1">
    <citation type="journal article" date="2021" name="Environ. Microbiol.">
        <title>Gene family expansions and transcriptome signatures uncover fungal adaptations to wood decay.</title>
        <authorList>
            <person name="Hage H."/>
            <person name="Miyauchi S."/>
            <person name="Viragh M."/>
            <person name="Drula E."/>
            <person name="Min B."/>
            <person name="Chaduli D."/>
            <person name="Navarro D."/>
            <person name="Favel A."/>
            <person name="Norest M."/>
            <person name="Lesage-Meessen L."/>
            <person name="Balint B."/>
            <person name="Merenyi Z."/>
            <person name="de Eugenio L."/>
            <person name="Morin E."/>
            <person name="Martinez A.T."/>
            <person name="Baldrian P."/>
            <person name="Stursova M."/>
            <person name="Martinez M.J."/>
            <person name="Novotny C."/>
            <person name="Magnuson J.K."/>
            <person name="Spatafora J.W."/>
            <person name="Maurice S."/>
            <person name="Pangilinan J."/>
            <person name="Andreopoulos W."/>
            <person name="LaButti K."/>
            <person name="Hundley H."/>
            <person name="Na H."/>
            <person name="Kuo A."/>
            <person name="Barry K."/>
            <person name="Lipzen A."/>
            <person name="Henrissat B."/>
            <person name="Riley R."/>
            <person name="Ahrendt S."/>
            <person name="Nagy L.G."/>
            <person name="Grigoriev I.V."/>
            <person name="Martin F."/>
            <person name="Rosso M.N."/>
        </authorList>
    </citation>
    <scope>NUCLEOTIDE SEQUENCE [LARGE SCALE GENOMIC DNA]</scope>
    <source>
        <strain evidence="2 3">CIRM-BRFM 1785</strain>
    </source>
</reference>
<protein>
    <recommendedName>
        <fullName evidence="4">F-box domain-containing protein</fullName>
    </recommendedName>
</protein>
<feature type="region of interest" description="Disordered" evidence="1">
    <location>
        <begin position="1"/>
        <end position="38"/>
    </location>
</feature>
<dbReference type="Proteomes" id="UP000814176">
    <property type="component" value="Unassembled WGS sequence"/>
</dbReference>
<dbReference type="RefSeq" id="XP_047780643.1">
    <property type="nucleotide sequence ID" value="XM_047923392.1"/>
</dbReference>
<evidence type="ECO:0000313" key="3">
    <source>
        <dbReference type="Proteomes" id="UP000814176"/>
    </source>
</evidence>
<organism evidence="2 3">
    <name type="scientific">Rhodofomes roseus</name>
    <dbReference type="NCBI Taxonomy" id="34475"/>
    <lineage>
        <taxon>Eukaryota</taxon>
        <taxon>Fungi</taxon>
        <taxon>Dikarya</taxon>
        <taxon>Basidiomycota</taxon>
        <taxon>Agaricomycotina</taxon>
        <taxon>Agaricomycetes</taxon>
        <taxon>Polyporales</taxon>
        <taxon>Rhodofomes</taxon>
    </lineage>
</organism>
<gene>
    <name evidence="2" type="ORF">C8Q71DRAFT_752654</name>
</gene>
<dbReference type="EMBL" id="JADCUA010000007">
    <property type="protein sequence ID" value="KAH9838728.1"/>
    <property type="molecule type" value="Genomic_DNA"/>
</dbReference>
<dbReference type="GeneID" id="72004124"/>
<dbReference type="SUPFAM" id="SSF52047">
    <property type="entry name" value="RNI-like"/>
    <property type="match status" value="1"/>
</dbReference>
<evidence type="ECO:0000256" key="1">
    <source>
        <dbReference type="SAM" id="MobiDB-lite"/>
    </source>
</evidence>
<comment type="caution">
    <text evidence="2">The sequence shown here is derived from an EMBL/GenBank/DDBJ whole genome shotgun (WGS) entry which is preliminary data.</text>
</comment>
<accession>A0ABQ8KLG1</accession>
<evidence type="ECO:0008006" key="4">
    <source>
        <dbReference type="Google" id="ProtNLM"/>
    </source>
</evidence>
<feature type="compositionally biased region" description="Basic residues" evidence="1">
    <location>
        <begin position="1"/>
        <end position="10"/>
    </location>
</feature>
<evidence type="ECO:0000313" key="2">
    <source>
        <dbReference type="EMBL" id="KAH9838728.1"/>
    </source>
</evidence>
<keyword evidence="3" id="KW-1185">Reference proteome</keyword>